<reference evidence="2 3" key="1">
    <citation type="submission" date="2019-02" db="EMBL/GenBank/DDBJ databases">
        <title>Deep-cultivation of Planctomycetes and their phenomic and genomic characterization uncovers novel biology.</title>
        <authorList>
            <person name="Wiegand S."/>
            <person name="Jogler M."/>
            <person name="Boedeker C."/>
            <person name="Pinto D."/>
            <person name="Vollmers J."/>
            <person name="Rivas-Marin E."/>
            <person name="Kohn T."/>
            <person name="Peeters S.H."/>
            <person name="Heuer A."/>
            <person name="Rast P."/>
            <person name="Oberbeckmann S."/>
            <person name="Bunk B."/>
            <person name="Jeske O."/>
            <person name="Meyerdierks A."/>
            <person name="Storesund J.E."/>
            <person name="Kallscheuer N."/>
            <person name="Luecker S."/>
            <person name="Lage O.M."/>
            <person name="Pohl T."/>
            <person name="Merkel B.J."/>
            <person name="Hornburger P."/>
            <person name="Mueller R.-W."/>
            <person name="Bruemmer F."/>
            <person name="Labrenz M."/>
            <person name="Spormann A.M."/>
            <person name="Op den Camp H."/>
            <person name="Overmann J."/>
            <person name="Amann R."/>
            <person name="Jetten M.S.M."/>
            <person name="Mascher T."/>
            <person name="Medema M.H."/>
            <person name="Devos D.P."/>
            <person name="Kaster A.-K."/>
            <person name="Ovreas L."/>
            <person name="Rohde M."/>
            <person name="Galperin M.Y."/>
            <person name="Jogler C."/>
        </authorList>
    </citation>
    <scope>NUCLEOTIDE SEQUENCE [LARGE SCALE GENOMIC DNA]</scope>
    <source>
        <strain evidence="2 3">K23_9</strain>
    </source>
</reference>
<evidence type="ECO:0000313" key="2">
    <source>
        <dbReference type="EMBL" id="QDT13586.1"/>
    </source>
</evidence>
<dbReference type="AlphaFoldDB" id="A0A517P2I8"/>
<accession>A0A517P2I8</accession>
<gene>
    <name evidence="2" type="ORF">K239x_56060</name>
</gene>
<dbReference type="SUPFAM" id="SSF53649">
    <property type="entry name" value="Alkaline phosphatase-like"/>
    <property type="match status" value="1"/>
</dbReference>
<dbReference type="EMBL" id="CP036526">
    <property type="protein sequence ID" value="QDT13586.1"/>
    <property type="molecule type" value="Genomic_DNA"/>
</dbReference>
<evidence type="ECO:0000256" key="1">
    <source>
        <dbReference type="SAM" id="MobiDB-lite"/>
    </source>
</evidence>
<protein>
    <recommendedName>
        <fullName evidence="4">Sulfatase</fullName>
    </recommendedName>
</protein>
<keyword evidence="3" id="KW-1185">Reference proteome</keyword>
<feature type="region of interest" description="Disordered" evidence="1">
    <location>
        <begin position="1"/>
        <end position="29"/>
    </location>
</feature>
<dbReference type="Gene3D" id="3.40.720.10">
    <property type="entry name" value="Alkaline Phosphatase, subunit A"/>
    <property type="match status" value="1"/>
</dbReference>
<evidence type="ECO:0000313" key="3">
    <source>
        <dbReference type="Proteomes" id="UP000319817"/>
    </source>
</evidence>
<sequence length="424" mass="47129">MKRSASADPRRIDDTTEFDGHDELGSRMSKTNQSKTKLIVLTLDAFAPSALGCYGSSWNSTPAIDALAAGGCVWDRLITNNTDATATLEQWMQQDDWMESWKPMGSIELLSDSQKAISLAAKTNFDQLFLIDPVDQSQENGVAEDLESTQFAQLIAAAVERLGEDDDWSVLWLHSDFLRTCWDAPRWLVDAEPLAEWDDEPLDAAETLEAEMLESNQESTDSLDDLPYVFDQTSPPEIQLKADEHPDLIATWMRTYGCQVRLVDELLRVLVTATADDDVTIVLAGTSGISLGQNGWIGYQAGPLRSCHIGVPMIVAGVGPTRIPQVRDASIVPDTIAKLSQAECQLTDVDQWSHHEDVYQPRVVSRRGSTEHAITTPKWFFVEQKNDSHRLYLKPDDINDFNDISRLRSDVVDELSQNADSDGA</sequence>
<feature type="compositionally biased region" description="Basic and acidic residues" evidence="1">
    <location>
        <begin position="8"/>
        <end position="25"/>
    </location>
</feature>
<dbReference type="InterPro" id="IPR017850">
    <property type="entry name" value="Alkaline_phosphatase_core_sf"/>
</dbReference>
<dbReference type="Proteomes" id="UP000319817">
    <property type="component" value="Chromosome"/>
</dbReference>
<proteinExistence type="predicted"/>
<name>A0A517P2I8_9BACT</name>
<evidence type="ECO:0008006" key="4">
    <source>
        <dbReference type="Google" id="ProtNLM"/>
    </source>
</evidence>
<organism evidence="2 3">
    <name type="scientific">Stieleria marina</name>
    <dbReference type="NCBI Taxonomy" id="1930275"/>
    <lineage>
        <taxon>Bacteria</taxon>
        <taxon>Pseudomonadati</taxon>
        <taxon>Planctomycetota</taxon>
        <taxon>Planctomycetia</taxon>
        <taxon>Pirellulales</taxon>
        <taxon>Pirellulaceae</taxon>
        <taxon>Stieleria</taxon>
    </lineage>
</organism>